<sequence>MDDDSASNSQCDSAGGLPEFTLRVRQTNGTIIEHSVASRALSVASLKQALSERTEIPVERMRLMLESTILADDNSLESYGKYNIHDGSVLRLVQLAGNHVQSHPQNVNGITSAPPAPPSSAQAMTNQARQLFLANPQLAQTFMMANPQMREALENNPELRRLMSDPEVMQQSFNAVQNPRLLQEVQRNNDRVLSNLESAPGGYAHIRRMYHSVQEPLARAAADDSMRMPLDELNRRRARMLGVVKPDPSRVNTTPLPNPWSSARPRAGSRSSAFDSRNPFAMMDQVSRNADRLARLNISAASPPPPQPRASARQSAPPVSRDPLGLSQLQSQLISHLQERFRDELDQLEEMGFGDKEKNLRALVVTDGDLSQALSIIADCEDD</sequence>
<organism evidence="4 5">
    <name type="scientific">Coemansia thaxteri</name>
    <dbReference type="NCBI Taxonomy" id="2663907"/>
    <lineage>
        <taxon>Eukaryota</taxon>
        <taxon>Fungi</taxon>
        <taxon>Fungi incertae sedis</taxon>
        <taxon>Zoopagomycota</taxon>
        <taxon>Kickxellomycotina</taxon>
        <taxon>Kickxellomycetes</taxon>
        <taxon>Kickxellales</taxon>
        <taxon>Kickxellaceae</taxon>
        <taxon>Coemansia</taxon>
    </lineage>
</organism>
<feature type="region of interest" description="Disordered" evidence="1">
    <location>
        <begin position="298"/>
        <end position="324"/>
    </location>
</feature>
<dbReference type="InterPro" id="IPR015940">
    <property type="entry name" value="UBA"/>
</dbReference>
<evidence type="ECO:0008006" key="6">
    <source>
        <dbReference type="Google" id="ProtNLM"/>
    </source>
</evidence>
<gene>
    <name evidence="4" type="ORF">H4R26_004824</name>
</gene>
<dbReference type="Pfam" id="PF00240">
    <property type="entry name" value="ubiquitin"/>
    <property type="match status" value="1"/>
</dbReference>
<name>A0A9W8EH70_9FUNG</name>
<feature type="domain" description="UBA" evidence="2">
    <location>
        <begin position="336"/>
        <end position="380"/>
    </location>
</feature>
<dbReference type="InterPro" id="IPR000626">
    <property type="entry name" value="Ubiquitin-like_dom"/>
</dbReference>
<dbReference type="InterPro" id="IPR009060">
    <property type="entry name" value="UBA-like_sf"/>
</dbReference>
<evidence type="ECO:0000259" key="2">
    <source>
        <dbReference type="PROSITE" id="PS50030"/>
    </source>
</evidence>
<dbReference type="Gene3D" id="3.10.20.90">
    <property type="entry name" value="Phosphatidylinositol 3-kinase Catalytic Subunit, Chain A, domain 1"/>
    <property type="match status" value="1"/>
</dbReference>
<dbReference type="EMBL" id="JANBQF010000602">
    <property type="protein sequence ID" value="KAJ1999988.1"/>
    <property type="molecule type" value="Genomic_DNA"/>
</dbReference>
<accession>A0A9W8EH70</accession>
<dbReference type="GO" id="GO:0006511">
    <property type="term" value="P:ubiquitin-dependent protein catabolic process"/>
    <property type="evidence" value="ECO:0007669"/>
    <property type="project" value="TreeGrafter"/>
</dbReference>
<reference evidence="4" key="1">
    <citation type="submission" date="2022-07" db="EMBL/GenBank/DDBJ databases">
        <title>Phylogenomic reconstructions and comparative analyses of Kickxellomycotina fungi.</title>
        <authorList>
            <person name="Reynolds N.K."/>
            <person name="Stajich J.E."/>
            <person name="Barry K."/>
            <person name="Grigoriev I.V."/>
            <person name="Crous P."/>
            <person name="Smith M.E."/>
        </authorList>
    </citation>
    <scope>NUCLEOTIDE SEQUENCE</scope>
    <source>
        <strain evidence="4">IMI 214461</strain>
    </source>
</reference>
<proteinExistence type="predicted"/>
<dbReference type="PANTHER" id="PTHR10677">
    <property type="entry name" value="UBIQUILIN"/>
    <property type="match status" value="1"/>
</dbReference>
<dbReference type="InterPro" id="IPR006636">
    <property type="entry name" value="STI1_HS-bd"/>
</dbReference>
<dbReference type="InterPro" id="IPR015496">
    <property type="entry name" value="Ubiquilin"/>
</dbReference>
<evidence type="ECO:0000313" key="5">
    <source>
        <dbReference type="Proteomes" id="UP001150907"/>
    </source>
</evidence>
<dbReference type="SMART" id="SM00213">
    <property type="entry name" value="UBQ"/>
    <property type="match status" value="1"/>
</dbReference>
<dbReference type="PANTHER" id="PTHR10677:SF3">
    <property type="entry name" value="FI07626P-RELATED"/>
    <property type="match status" value="1"/>
</dbReference>
<feature type="compositionally biased region" description="Low complexity" evidence="1">
    <location>
        <begin position="309"/>
        <end position="318"/>
    </location>
</feature>
<dbReference type="InterPro" id="IPR029071">
    <property type="entry name" value="Ubiquitin-like_domsf"/>
</dbReference>
<evidence type="ECO:0000313" key="4">
    <source>
        <dbReference type="EMBL" id="KAJ1999988.1"/>
    </source>
</evidence>
<dbReference type="PROSITE" id="PS50030">
    <property type="entry name" value="UBA"/>
    <property type="match status" value="1"/>
</dbReference>
<evidence type="ECO:0000256" key="1">
    <source>
        <dbReference type="SAM" id="MobiDB-lite"/>
    </source>
</evidence>
<comment type="caution">
    <text evidence="4">The sequence shown here is derived from an EMBL/GenBank/DDBJ whole genome shotgun (WGS) entry which is preliminary data.</text>
</comment>
<keyword evidence="5" id="KW-1185">Reference proteome</keyword>
<dbReference type="SUPFAM" id="SSF46934">
    <property type="entry name" value="UBA-like"/>
    <property type="match status" value="1"/>
</dbReference>
<dbReference type="SMART" id="SM00727">
    <property type="entry name" value="STI1"/>
    <property type="match status" value="1"/>
</dbReference>
<feature type="domain" description="Ubiquitin-like" evidence="3">
    <location>
        <begin position="42"/>
        <end position="93"/>
    </location>
</feature>
<feature type="region of interest" description="Disordered" evidence="1">
    <location>
        <begin position="245"/>
        <end position="278"/>
    </location>
</feature>
<dbReference type="GO" id="GO:0005829">
    <property type="term" value="C:cytosol"/>
    <property type="evidence" value="ECO:0007669"/>
    <property type="project" value="TreeGrafter"/>
</dbReference>
<dbReference type="Gene3D" id="1.10.8.10">
    <property type="entry name" value="DNA helicase RuvA subunit, C-terminal domain"/>
    <property type="match status" value="1"/>
</dbReference>
<dbReference type="FunFam" id="1.10.260.100:FF:000001">
    <property type="entry name" value="Ubiquilin 1"/>
    <property type="match status" value="1"/>
</dbReference>
<dbReference type="SUPFAM" id="SSF54236">
    <property type="entry name" value="Ubiquitin-like"/>
    <property type="match status" value="1"/>
</dbReference>
<dbReference type="Pfam" id="PF23195">
    <property type="entry name" value="UBQLN1"/>
    <property type="match status" value="1"/>
</dbReference>
<dbReference type="GO" id="GO:0031593">
    <property type="term" value="F:polyubiquitin modification-dependent protein binding"/>
    <property type="evidence" value="ECO:0007669"/>
    <property type="project" value="TreeGrafter"/>
</dbReference>
<dbReference type="Proteomes" id="UP001150907">
    <property type="component" value="Unassembled WGS sequence"/>
</dbReference>
<dbReference type="OrthoDB" id="267397at2759"/>
<feature type="compositionally biased region" description="Low complexity" evidence="1">
    <location>
        <begin position="261"/>
        <end position="273"/>
    </location>
</feature>
<dbReference type="PROSITE" id="PS50053">
    <property type="entry name" value="UBIQUITIN_2"/>
    <property type="match status" value="1"/>
</dbReference>
<protein>
    <recommendedName>
        <fullName evidence="6">Ubiquilin</fullName>
    </recommendedName>
</protein>
<evidence type="ECO:0000259" key="3">
    <source>
        <dbReference type="PROSITE" id="PS50053"/>
    </source>
</evidence>
<dbReference type="Gene3D" id="1.10.260.100">
    <property type="match status" value="1"/>
</dbReference>
<dbReference type="AlphaFoldDB" id="A0A9W8EH70"/>
<dbReference type="CDD" id="cd17039">
    <property type="entry name" value="Ubl_ubiquitin_like"/>
    <property type="match status" value="1"/>
</dbReference>